<dbReference type="Gene3D" id="3.40.50.10540">
    <property type="entry name" value="Crotonobetainyl-coa:carnitine coa-transferase, domain 1"/>
    <property type="match status" value="1"/>
</dbReference>
<dbReference type="Gene3D" id="3.30.1540.10">
    <property type="entry name" value="formyl-coa transferase, domain 3"/>
    <property type="match status" value="1"/>
</dbReference>
<dbReference type="Pfam" id="PF02515">
    <property type="entry name" value="CoA_transf_3"/>
    <property type="match status" value="1"/>
</dbReference>
<evidence type="ECO:0008006" key="3">
    <source>
        <dbReference type="Google" id="ProtNLM"/>
    </source>
</evidence>
<organism evidence="2">
    <name type="scientific">Curvibacter symbiont subsp. Hydra magnipapillata</name>
    <dbReference type="NCBI Taxonomy" id="667019"/>
    <lineage>
        <taxon>Bacteria</taxon>
        <taxon>Pseudomonadati</taxon>
        <taxon>Pseudomonadota</taxon>
        <taxon>Betaproteobacteria</taxon>
        <taxon>Burkholderiales</taxon>
        <taxon>Comamonadaceae</taxon>
        <taxon>Curvibacter</taxon>
    </lineage>
</organism>
<dbReference type="EMBL" id="FN543104">
    <property type="protein sequence ID" value="CBA30067.1"/>
    <property type="molecule type" value="Genomic_DNA"/>
</dbReference>
<dbReference type="InterPro" id="IPR044855">
    <property type="entry name" value="CoA-Trfase_III_dom3_sf"/>
</dbReference>
<dbReference type="PANTHER" id="PTHR48207">
    <property type="entry name" value="SUCCINATE--HYDROXYMETHYLGLUTARATE COA-TRANSFERASE"/>
    <property type="match status" value="1"/>
</dbReference>
<dbReference type="SUPFAM" id="SSF89796">
    <property type="entry name" value="CoA-transferase family III (CaiB/BaiF)"/>
    <property type="match status" value="1"/>
</dbReference>
<dbReference type="InterPro" id="IPR050483">
    <property type="entry name" value="CoA-transferase_III_domain"/>
</dbReference>
<protein>
    <recommendedName>
        <fullName evidence="3">CoA transferase</fullName>
    </recommendedName>
</protein>
<evidence type="ECO:0000256" key="1">
    <source>
        <dbReference type="ARBA" id="ARBA00022679"/>
    </source>
</evidence>
<name>C9YBM9_CURXX</name>
<reference evidence="2" key="1">
    <citation type="journal article" date="2010" name="Nature">
        <title>The dynamic genome of Hydra.</title>
        <authorList>
            <person name="Chapman J.A."/>
            <person name="Kirkness E.F."/>
            <person name="Simakov O."/>
            <person name="Hampson S.E."/>
            <person name="Mitros T."/>
            <person name="Weinmaier T."/>
            <person name="Rattei T."/>
            <person name="Balasubramanian P.G."/>
            <person name="Borman J."/>
            <person name="Busam D."/>
            <person name="Disbennett K."/>
            <person name="Pfannkoch C."/>
            <person name="Sumin N."/>
            <person name="Sutton G."/>
            <person name="Viswanathan L."/>
            <person name="Walenz B."/>
            <person name="Goodstein D.M."/>
            <person name="Hellsten U."/>
            <person name="Kawashima T."/>
            <person name="Prochnik S.E."/>
            <person name="Putnam N.H."/>
            <person name="Shu S."/>
            <person name="Blumberg B."/>
            <person name="Dana C.E."/>
            <person name="Gee L."/>
            <person name="Kibler D.F."/>
            <person name="Law L."/>
            <person name="Lindgens D."/>
            <person name="Martinez D.E."/>
            <person name="Peng J."/>
            <person name="Wigge P.A."/>
            <person name="Bertulat B."/>
            <person name="Guder C."/>
            <person name="Nakamura Y."/>
            <person name="Ozbek S."/>
            <person name="Watanabe H."/>
            <person name="Khalturin K."/>
            <person name="Hemmrich G."/>
            <person name="Franke A."/>
            <person name="Augustin R."/>
            <person name="Fraune S."/>
            <person name="Hayakawa E."/>
            <person name="Hayakawa S."/>
            <person name="Hirose M."/>
            <person name="Hwang J."/>
            <person name="Ikeo K."/>
            <person name="Nishimiya-Fujisawa C."/>
            <person name="Ogura A."/>
            <person name="Takahashi T."/>
            <person name="Steinmetz P.R."/>
            <person name="Zhang X."/>
            <person name="Aufschnaiter R."/>
            <person name="Eder M.K."/>
            <person name="Gorny A.K."/>
            <person name="Salvenmoser W."/>
            <person name="Heimberg A.M."/>
            <person name="Wheeler B.M."/>
            <person name="Peterson K.J."/>
            <person name="Boettger A."/>
            <person name="Tischler P."/>
            <person name="Wolf A."/>
            <person name="Gojobori T."/>
            <person name="Remington K.A."/>
            <person name="Strausberg R.L."/>
            <person name="Venter J."/>
            <person name="Technau U."/>
            <person name="Hobmayer B."/>
            <person name="Bosch T.C."/>
            <person name="Holstein T.W."/>
            <person name="Fujisawa T."/>
            <person name="Bode H.R."/>
            <person name="David C.N."/>
            <person name="Rokhsar D.S."/>
            <person name="Steele R.E."/>
        </authorList>
    </citation>
    <scope>NUCLEOTIDE SEQUENCE</scope>
</reference>
<evidence type="ECO:0000313" key="2">
    <source>
        <dbReference type="EMBL" id="CBA30067.1"/>
    </source>
</evidence>
<accession>C9YBM9</accession>
<proteinExistence type="predicted"/>
<dbReference type="InterPro" id="IPR003673">
    <property type="entry name" value="CoA-Trfase_fam_III"/>
</dbReference>
<dbReference type="GO" id="GO:0008410">
    <property type="term" value="F:CoA-transferase activity"/>
    <property type="evidence" value="ECO:0007669"/>
    <property type="project" value="TreeGrafter"/>
</dbReference>
<dbReference type="PANTHER" id="PTHR48207:SF3">
    <property type="entry name" value="SUCCINATE--HYDROXYMETHYLGLUTARATE COA-TRANSFERASE"/>
    <property type="match status" value="1"/>
</dbReference>
<sequence>MNTAQYSKNDEAEPSGPLLGIRVLDISTVIAGPFASALIGDMGADVLKIEMPGTGDHIRHLPPHKEGIPLWSKVTNRNKRGITLDLRTAAGMQLLERLLPEYDVLVENFRPGTLARWGLPIERIHEINPKLVVLRVTGFGQDGPYSGLPGFARSFEALSGFVNLCGHRDGPPMYPGFPVSDALTGVFGAFAVASALLEREKSSNRCGQEIDLSATEAMFRVLDFMPIEYDQLGIVRGRQGNLNAYSAPSDVYCTSDDRWIAMAVSAPTVFARLARAWGRPDLLTNPDFCTNTARLAHREAVETIAREWFKARTFEEASQTLREYDVSFAPIHNIHDIFNDPHFQSRNAIISVNDEQLGPVRMQNVVPRFSKTPGRVWRTGPELGQHNQDVLCGELGLTQDELVKLSTLGVI</sequence>
<gene>
    <name evidence="2" type="ORF">Csp_A15300</name>
</gene>
<dbReference type="AlphaFoldDB" id="C9YBM9"/>
<dbReference type="InterPro" id="IPR023606">
    <property type="entry name" value="CoA-Trfase_III_dom_1_sf"/>
</dbReference>
<keyword evidence="1 2" id="KW-0808">Transferase</keyword>